<dbReference type="AlphaFoldDB" id="A0A3R9XMS7"/>
<keyword evidence="3 5" id="KW-0687">Ribonucleoprotein</keyword>
<comment type="caution">
    <text evidence="7">The sequence shown here is derived from an EMBL/GenBank/DDBJ whole genome shotgun (WGS) entry which is preliminary data.</text>
</comment>
<dbReference type="Gene3D" id="3.30.230.10">
    <property type="match status" value="1"/>
</dbReference>
<dbReference type="GO" id="GO:0003735">
    <property type="term" value="F:structural constituent of ribosome"/>
    <property type="evidence" value="ECO:0007669"/>
    <property type="project" value="InterPro"/>
</dbReference>
<feature type="compositionally biased region" description="Basic and acidic residues" evidence="6">
    <location>
        <begin position="22"/>
        <end position="33"/>
    </location>
</feature>
<dbReference type="InterPro" id="IPR020568">
    <property type="entry name" value="Ribosomal_Su5_D2-typ_SF"/>
</dbReference>
<evidence type="ECO:0000256" key="3">
    <source>
        <dbReference type="ARBA" id="ARBA00023274"/>
    </source>
</evidence>
<dbReference type="NCBIfam" id="NF001099">
    <property type="entry name" value="PRK00132.1"/>
    <property type="match status" value="1"/>
</dbReference>
<sequence length="179" mass="20084">MNKKEETITKTRKAKSSTKTNVESKNKTTAQNKKEVNVKHTATKAITKIEGKKIYATGKRKTAIAKVWMISKGSGKIIVNGKNLIDYFQRPVDRMIINQPFAIVKAEGIYDIECNVLGSGLSGQAGAIRHGISKALNQISDEFHKTLRSGGFLTRDSRKVERKKYGQPKARKKFQFSKR</sequence>
<dbReference type="EMBL" id="RXFM01000046">
    <property type="protein sequence ID" value="RST66112.1"/>
    <property type="molecule type" value="Genomic_DNA"/>
</dbReference>
<feature type="region of interest" description="Disordered" evidence="6">
    <location>
        <begin position="1"/>
        <end position="33"/>
    </location>
</feature>
<dbReference type="InterPro" id="IPR023035">
    <property type="entry name" value="Ribosomal_uS9_bac/plastid"/>
</dbReference>
<dbReference type="InterPro" id="IPR000754">
    <property type="entry name" value="Ribosomal_uS9"/>
</dbReference>
<dbReference type="FunFam" id="3.30.230.10:FF:000001">
    <property type="entry name" value="30S ribosomal protein S9"/>
    <property type="match status" value="1"/>
</dbReference>
<evidence type="ECO:0000256" key="5">
    <source>
        <dbReference type="HAMAP-Rule" id="MF_00532"/>
    </source>
</evidence>
<dbReference type="Proteomes" id="UP000279470">
    <property type="component" value="Unassembled WGS sequence"/>
</dbReference>
<evidence type="ECO:0000313" key="7">
    <source>
        <dbReference type="EMBL" id="RST66112.1"/>
    </source>
</evidence>
<protein>
    <recommendedName>
        <fullName evidence="4 5">Small ribosomal subunit protein uS9</fullName>
    </recommendedName>
</protein>
<evidence type="ECO:0000313" key="8">
    <source>
        <dbReference type="Proteomes" id="UP000279470"/>
    </source>
</evidence>
<proteinExistence type="inferred from homology"/>
<comment type="similarity">
    <text evidence="1 5">Belongs to the universal ribosomal protein uS9 family.</text>
</comment>
<evidence type="ECO:0000256" key="6">
    <source>
        <dbReference type="SAM" id="MobiDB-lite"/>
    </source>
</evidence>
<dbReference type="PANTHER" id="PTHR21569:SF1">
    <property type="entry name" value="SMALL RIBOSOMAL SUBUNIT PROTEIN US9M"/>
    <property type="match status" value="1"/>
</dbReference>
<organism evidence="7 8">
    <name type="scientific">Candidatus Aquarickettsia rohweri</name>
    <dbReference type="NCBI Taxonomy" id="2602574"/>
    <lineage>
        <taxon>Bacteria</taxon>
        <taxon>Pseudomonadati</taxon>
        <taxon>Pseudomonadota</taxon>
        <taxon>Alphaproteobacteria</taxon>
        <taxon>Rickettsiales</taxon>
        <taxon>Candidatus Midichloriaceae</taxon>
        <taxon>Candidatus Aquarickettsia</taxon>
    </lineage>
</organism>
<evidence type="ECO:0000256" key="4">
    <source>
        <dbReference type="ARBA" id="ARBA00035259"/>
    </source>
</evidence>
<dbReference type="RefSeq" id="WP_126044820.1">
    <property type="nucleotide sequence ID" value="NZ_RXFM01000046.1"/>
</dbReference>
<dbReference type="HAMAP" id="MF_00532_B">
    <property type="entry name" value="Ribosomal_uS9_B"/>
    <property type="match status" value="1"/>
</dbReference>
<feature type="compositionally biased region" description="Basic residues" evidence="6">
    <location>
        <begin position="160"/>
        <end position="179"/>
    </location>
</feature>
<reference evidence="8" key="1">
    <citation type="submission" date="2018-11" db="EMBL/GenBank/DDBJ databases">
        <title>Phylogenetic, genomic, and biogeographic characterization of a novel and ubiquitous marine invertebrate-associated Rickettsiales parasite, Candidatus Marinoinvertebrata rohwerii, gen. nov., sp. nov.</title>
        <authorList>
            <person name="Klinges J.G."/>
            <person name="Rosales S.M."/>
            <person name="Mcminds R."/>
            <person name="Shaver E.C."/>
            <person name="Shantz A."/>
            <person name="Peters E.C."/>
            <person name="Burkepile D.E."/>
            <person name="Silliman B.R."/>
            <person name="Vega Thurber R.L."/>
        </authorList>
    </citation>
    <scope>NUCLEOTIDE SEQUENCE [LARGE SCALE GENOMIC DNA]</scope>
    <source>
        <strain evidence="8">a_cerv_44</strain>
    </source>
</reference>
<dbReference type="InterPro" id="IPR014721">
    <property type="entry name" value="Ribsml_uS5_D2-typ_fold_subgr"/>
</dbReference>
<evidence type="ECO:0000256" key="2">
    <source>
        <dbReference type="ARBA" id="ARBA00022980"/>
    </source>
</evidence>
<dbReference type="OrthoDB" id="9803965at2"/>
<dbReference type="Pfam" id="PF00380">
    <property type="entry name" value="Ribosomal_S9"/>
    <property type="match status" value="1"/>
</dbReference>
<gene>
    <name evidence="5" type="primary">rpsI</name>
    <name evidence="7" type="ORF">EIC27_03860</name>
</gene>
<dbReference type="PANTHER" id="PTHR21569">
    <property type="entry name" value="RIBOSOMAL PROTEIN S9"/>
    <property type="match status" value="1"/>
</dbReference>
<feature type="region of interest" description="Disordered" evidence="6">
    <location>
        <begin position="158"/>
        <end position="179"/>
    </location>
</feature>
<keyword evidence="8" id="KW-1185">Reference proteome</keyword>
<keyword evidence="2 5" id="KW-0689">Ribosomal protein</keyword>
<dbReference type="GO" id="GO:0022627">
    <property type="term" value="C:cytosolic small ribosomal subunit"/>
    <property type="evidence" value="ECO:0007669"/>
    <property type="project" value="TreeGrafter"/>
</dbReference>
<dbReference type="GO" id="GO:0006412">
    <property type="term" value="P:translation"/>
    <property type="evidence" value="ECO:0007669"/>
    <property type="project" value="UniProtKB-UniRule"/>
</dbReference>
<dbReference type="GO" id="GO:0003723">
    <property type="term" value="F:RNA binding"/>
    <property type="evidence" value="ECO:0007669"/>
    <property type="project" value="TreeGrafter"/>
</dbReference>
<dbReference type="SUPFAM" id="SSF54211">
    <property type="entry name" value="Ribosomal protein S5 domain 2-like"/>
    <property type="match status" value="1"/>
</dbReference>
<name>A0A3R9XMS7_9RICK</name>
<evidence type="ECO:0000256" key="1">
    <source>
        <dbReference type="ARBA" id="ARBA00005251"/>
    </source>
</evidence>
<accession>A0A3R9XMS7</accession>